<reference evidence="2 3" key="1">
    <citation type="submission" date="2019-11" db="EMBL/GenBank/DDBJ databases">
        <title>Type strains purchased from KCTC, JCM and DSMZ.</title>
        <authorList>
            <person name="Lu H."/>
        </authorList>
    </citation>
    <scope>NUCLEOTIDE SEQUENCE [LARGE SCALE GENOMIC DNA]</scope>
    <source>
        <strain evidence="2 3">JCM 31587</strain>
    </source>
</reference>
<protein>
    <submittedName>
        <fullName evidence="2">Uncharacterized protein</fullName>
    </submittedName>
</protein>
<dbReference type="Proteomes" id="UP000472320">
    <property type="component" value="Unassembled WGS sequence"/>
</dbReference>
<accession>A0A6L6QNW4</accession>
<keyword evidence="1" id="KW-0812">Transmembrane</keyword>
<gene>
    <name evidence="2" type="ORF">GM658_24535</name>
</gene>
<evidence type="ECO:0000256" key="1">
    <source>
        <dbReference type="SAM" id="Phobius"/>
    </source>
</evidence>
<proteinExistence type="predicted"/>
<evidence type="ECO:0000313" key="2">
    <source>
        <dbReference type="EMBL" id="MTW13784.1"/>
    </source>
</evidence>
<organism evidence="2 3">
    <name type="scientific">Massilia eburnea</name>
    <dbReference type="NCBI Taxonomy" id="1776165"/>
    <lineage>
        <taxon>Bacteria</taxon>
        <taxon>Pseudomonadati</taxon>
        <taxon>Pseudomonadota</taxon>
        <taxon>Betaproteobacteria</taxon>
        <taxon>Burkholderiales</taxon>
        <taxon>Oxalobacteraceae</taxon>
        <taxon>Telluria group</taxon>
        <taxon>Massilia</taxon>
    </lineage>
</organism>
<keyword evidence="3" id="KW-1185">Reference proteome</keyword>
<name>A0A6L6QNW4_9BURK</name>
<dbReference type="AlphaFoldDB" id="A0A6L6QNW4"/>
<evidence type="ECO:0000313" key="3">
    <source>
        <dbReference type="Proteomes" id="UP000472320"/>
    </source>
</evidence>
<feature type="transmembrane region" description="Helical" evidence="1">
    <location>
        <begin position="12"/>
        <end position="31"/>
    </location>
</feature>
<dbReference type="RefSeq" id="WP_155456695.1">
    <property type="nucleotide sequence ID" value="NZ_WNKX01000027.1"/>
</dbReference>
<dbReference type="EMBL" id="WNKX01000027">
    <property type="protein sequence ID" value="MTW13784.1"/>
    <property type="molecule type" value="Genomic_DNA"/>
</dbReference>
<keyword evidence="1" id="KW-1133">Transmembrane helix</keyword>
<keyword evidence="1" id="KW-0472">Membrane</keyword>
<comment type="caution">
    <text evidence="2">The sequence shown here is derived from an EMBL/GenBank/DDBJ whole genome shotgun (WGS) entry which is preliminary data.</text>
</comment>
<sequence>MERITIFCRRRDSGGCILAFLFGIVLMLGFVKHSCARNDVGQGITESGNSPLKISLNILSRQYNLHDDIDLQITLQNVSSADIYFPAKGDFSNEINVILREHSSGRKIDSNFVASLSPPPASAKDFVKIGPRKYLDEKISISLRDYELHLGQKYDLIVEYRSSLPKRMGLGLNVYSSEMPALVSAPVLITIIGN</sequence>